<feature type="domain" description="HTH lysR-type" evidence="5">
    <location>
        <begin position="5"/>
        <end position="62"/>
    </location>
</feature>
<reference evidence="6 7" key="1">
    <citation type="submission" date="2015-08" db="EMBL/GenBank/DDBJ databases">
        <authorList>
            <person name="Babu N.S."/>
            <person name="Beckwith C.J."/>
            <person name="Beseler K.G."/>
            <person name="Brison A."/>
            <person name="Carone J.V."/>
            <person name="Caskin T.P."/>
            <person name="Diamond M."/>
            <person name="Durham M.E."/>
            <person name="Foxe J.M."/>
            <person name="Go M."/>
            <person name="Henderson B.A."/>
            <person name="Jones I.B."/>
            <person name="McGettigan J.A."/>
            <person name="Micheletti S.J."/>
            <person name="Nasrallah M.E."/>
            <person name="Ortiz D."/>
            <person name="Piller C.R."/>
            <person name="Privatt S.R."/>
            <person name="Schneider S.L."/>
            <person name="Sharp S."/>
            <person name="Smith T.C."/>
            <person name="Stanton J.D."/>
            <person name="Ullery H.E."/>
            <person name="Wilson R.J."/>
            <person name="Serrano M.G."/>
            <person name="Buck G."/>
            <person name="Lee V."/>
            <person name="Wang Y."/>
            <person name="Carvalho R."/>
            <person name="Voegtly L."/>
            <person name="Shi R."/>
            <person name="Duckworth R."/>
            <person name="Johnson A."/>
            <person name="Loviza R."/>
            <person name="Walstead R."/>
            <person name="Shah Z."/>
            <person name="Kiflezghi M."/>
            <person name="Wade K."/>
            <person name="Ball S.L."/>
            <person name="Bradley K.W."/>
            <person name="Asai D.J."/>
            <person name="Bowman C.A."/>
            <person name="Russell D.A."/>
            <person name="Pope W.H."/>
            <person name="Jacobs-Sera D."/>
            <person name="Hendrix R.W."/>
            <person name="Hatfull G.F."/>
        </authorList>
    </citation>
    <scope>NUCLEOTIDE SEQUENCE [LARGE SCALE GENOMIC DNA]</scope>
    <source>
        <strain evidence="6 7">DSM 27648</strain>
    </source>
</reference>
<dbReference type="GO" id="GO:0003700">
    <property type="term" value="F:DNA-binding transcription factor activity"/>
    <property type="evidence" value="ECO:0007669"/>
    <property type="project" value="InterPro"/>
</dbReference>
<dbReference type="InterPro" id="IPR036388">
    <property type="entry name" value="WH-like_DNA-bd_sf"/>
</dbReference>
<protein>
    <submittedName>
        <fullName evidence="6">Transcriptional regulator, LysR family</fullName>
    </submittedName>
</protein>
<dbReference type="PANTHER" id="PTHR30537">
    <property type="entry name" value="HTH-TYPE TRANSCRIPTIONAL REGULATOR"/>
    <property type="match status" value="1"/>
</dbReference>
<dbReference type="OrthoDB" id="5338251at2"/>
<dbReference type="Pfam" id="PF00126">
    <property type="entry name" value="HTH_1"/>
    <property type="match status" value="1"/>
</dbReference>
<evidence type="ECO:0000256" key="2">
    <source>
        <dbReference type="ARBA" id="ARBA00023015"/>
    </source>
</evidence>
<comment type="similarity">
    <text evidence="1">Belongs to the LysR transcriptional regulatory family.</text>
</comment>
<gene>
    <name evidence="6" type="ORF">AKJ09_00303</name>
</gene>
<dbReference type="STRING" id="1391654.AKJ09_00303"/>
<dbReference type="Pfam" id="PF03466">
    <property type="entry name" value="LysR_substrate"/>
    <property type="match status" value="1"/>
</dbReference>
<keyword evidence="3" id="KW-0238">DNA-binding</keyword>
<keyword evidence="2" id="KW-0805">Transcription regulation</keyword>
<dbReference type="SUPFAM" id="SSF46785">
    <property type="entry name" value="Winged helix' DNA-binding domain"/>
    <property type="match status" value="1"/>
</dbReference>
<evidence type="ECO:0000259" key="5">
    <source>
        <dbReference type="PROSITE" id="PS50931"/>
    </source>
</evidence>
<evidence type="ECO:0000256" key="1">
    <source>
        <dbReference type="ARBA" id="ARBA00009437"/>
    </source>
</evidence>
<dbReference type="Gene3D" id="3.40.190.290">
    <property type="match status" value="1"/>
</dbReference>
<dbReference type="GO" id="GO:0006351">
    <property type="term" value="P:DNA-templated transcription"/>
    <property type="evidence" value="ECO:0007669"/>
    <property type="project" value="TreeGrafter"/>
</dbReference>
<dbReference type="EMBL" id="CP012333">
    <property type="protein sequence ID" value="AKU93639.1"/>
    <property type="molecule type" value="Genomic_DNA"/>
</dbReference>
<proteinExistence type="inferred from homology"/>
<evidence type="ECO:0000256" key="3">
    <source>
        <dbReference type="ARBA" id="ARBA00023125"/>
    </source>
</evidence>
<dbReference type="Proteomes" id="UP000064967">
    <property type="component" value="Chromosome"/>
</dbReference>
<dbReference type="InterPro" id="IPR058163">
    <property type="entry name" value="LysR-type_TF_proteobact-type"/>
</dbReference>
<dbReference type="RefSeq" id="WP_146645363.1">
    <property type="nucleotide sequence ID" value="NZ_CP012333.1"/>
</dbReference>
<dbReference type="KEGG" id="llu:AKJ09_00303"/>
<dbReference type="Gene3D" id="1.10.10.10">
    <property type="entry name" value="Winged helix-like DNA-binding domain superfamily/Winged helix DNA-binding domain"/>
    <property type="match status" value="1"/>
</dbReference>
<dbReference type="SUPFAM" id="SSF53850">
    <property type="entry name" value="Periplasmic binding protein-like II"/>
    <property type="match status" value="1"/>
</dbReference>
<dbReference type="GO" id="GO:0043565">
    <property type="term" value="F:sequence-specific DNA binding"/>
    <property type="evidence" value="ECO:0007669"/>
    <property type="project" value="TreeGrafter"/>
</dbReference>
<dbReference type="PROSITE" id="PS50931">
    <property type="entry name" value="HTH_LYSR"/>
    <property type="match status" value="1"/>
</dbReference>
<evidence type="ECO:0000313" key="6">
    <source>
        <dbReference type="EMBL" id="AKU93639.1"/>
    </source>
</evidence>
<dbReference type="PATRIC" id="fig|1391654.3.peg.319"/>
<evidence type="ECO:0000313" key="7">
    <source>
        <dbReference type="Proteomes" id="UP000064967"/>
    </source>
</evidence>
<name>A0A0K1PKK2_9BACT</name>
<dbReference type="InterPro" id="IPR036390">
    <property type="entry name" value="WH_DNA-bd_sf"/>
</dbReference>
<accession>A0A0K1PKK2</accession>
<organism evidence="6 7">
    <name type="scientific">Labilithrix luteola</name>
    <dbReference type="NCBI Taxonomy" id="1391654"/>
    <lineage>
        <taxon>Bacteria</taxon>
        <taxon>Pseudomonadati</taxon>
        <taxon>Myxococcota</taxon>
        <taxon>Polyangia</taxon>
        <taxon>Polyangiales</taxon>
        <taxon>Labilitrichaceae</taxon>
        <taxon>Labilithrix</taxon>
    </lineage>
</organism>
<evidence type="ECO:0000256" key="4">
    <source>
        <dbReference type="ARBA" id="ARBA00023163"/>
    </source>
</evidence>
<dbReference type="InterPro" id="IPR005119">
    <property type="entry name" value="LysR_subst-bd"/>
</dbReference>
<sequence>MQTEPPWDDLRLLLALHRHHSFVGAAKALGVATSTIARRMDALETVLGRVLVHRGSGGTFVDADALKLVALAEQMELGLRAMRRDEGDAALTGTVRISLPEGAVRPVMERLSELRRRHLGLTLEILSEARLVDLARREADVGLRASKSTSPSVVHRSVGRATFGLYASPSYVERRLRGRRLKRRDFALHDFLGHDGALAQGMQSTWLVAHGATRFVVRSNSDIVLIEAAACGEGIALLADSAGLGAAGLVRLESDAEVPSMPIYVAYQRDLRKVPRVRAVVQALAAALGDTLR</sequence>
<keyword evidence="4" id="KW-0804">Transcription</keyword>
<keyword evidence="7" id="KW-1185">Reference proteome</keyword>
<dbReference type="AlphaFoldDB" id="A0A0K1PKK2"/>
<dbReference type="InterPro" id="IPR000847">
    <property type="entry name" value="LysR_HTH_N"/>
</dbReference>
<dbReference type="PANTHER" id="PTHR30537:SF3">
    <property type="entry name" value="TRANSCRIPTIONAL REGULATORY PROTEIN"/>
    <property type="match status" value="1"/>
</dbReference>